<keyword evidence="4" id="KW-1185">Reference proteome</keyword>
<dbReference type="AlphaFoldDB" id="A0A7U9PTE1"/>
<dbReference type="EMBL" id="DF967967">
    <property type="protein sequence ID" value="GAP08672.1"/>
    <property type="molecule type" value="Genomic_DNA"/>
</dbReference>
<accession>A0A7U9PTE1</accession>
<feature type="compositionally biased region" description="Basic and acidic residues" evidence="1">
    <location>
        <begin position="146"/>
        <end position="159"/>
    </location>
</feature>
<evidence type="ECO:0000313" key="4">
    <source>
        <dbReference type="Proteomes" id="UP000253922"/>
    </source>
</evidence>
<feature type="compositionally biased region" description="Pro residues" evidence="1">
    <location>
        <begin position="274"/>
        <end position="284"/>
    </location>
</feature>
<dbReference type="Proteomes" id="UP000253922">
    <property type="component" value="Unassembled WGS sequence"/>
</dbReference>
<feature type="region of interest" description="Disordered" evidence="1">
    <location>
        <begin position="426"/>
        <end position="488"/>
    </location>
</feature>
<evidence type="ECO:0000313" key="3">
    <source>
        <dbReference type="EMBL" id="GAP08672.1"/>
    </source>
</evidence>
<protein>
    <recommendedName>
        <fullName evidence="5">Zinc ribbon domain-containing protein</fullName>
    </recommendedName>
</protein>
<sequence>MPEIRCPSCGMSNASDAEKCFFCGEVLSPGAASQPPAESSEADLPDWLASLREGNWQAEPSTPTGGEEPPSEDNLPDWFSRIQPPSPEEHPVSEPAAGEPSVPASFDWLQEPTSETSAPEGSADDWLAGLGSSAGGSSGDFSDEDWLARLRGESPHAEEPQSPVPEPPWSASQPPGFPDAEASLPASSPEEKGELASWLAGFTPPEEESASTPPPEEELPEWLSTAPAEESPVEPAPASSLPDWLQPEAPASQDETPAEAAGGLPAWLAGLEEPAPPQEAPFEPPAGLEGELPAWLTGLEEPAPRQEVPFEPPTDLEKEGELPAFLTEDQPAPPADTPAGIPLAGPDFSTFFSAEEASPEAGGSDQPPVEPPSPSAEPETLPEPEIPDWLHAFAETETGQGLDQAALPAEGVGPFIDETMPEWLSKIRPETAPSPSEQVPPLLETEPEVSPQELSSPFQVDLPEWLSNQPVGEPTPPSEEPFPEEAGEELARGELPEWVEDLRPLEAVIPATPQADTSEKFVEKSGPLSGMRGVLPVEELPFHYRKPPVYSAKLRISERQRSQAAILENLLGLETQPSAVPSEPSRAPAMILRVLIALLFILSLLTMLLPDFHLVELPAVIPAGTDALYTRVENLPENAAVLLAVDYEPGLSGEMRYAANSIIEHLMIKNARLITVSTVPTGPVLAEDLLNEALLRRPTYALSERTVNLGYLPGGTTSLLEFAHNPRGAAPSALDTPLNGIPAWERPATAGLQSLQDFALILVLTDSPETGRAWIEQVQPTLQGVPLSMVTSAQAGPLLQPYFDSGQLQGLSVGLQGGAFYEQRSGRVNLANRFWGAYQSAALVGLILLVIGGTVSALLGSTSRKPKSKGRI</sequence>
<feature type="region of interest" description="Disordered" evidence="1">
    <location>
        <begin position="28"/>
        <end position="390"/>
    </location>
</feature>
<feature type="compositionally biased region" description="Low complexity" evidence="1">
    <location>
        <begin position="258"/>
        <end position="273"/>
    </location>
</feature>
<evidence type="ECO:0008006" key="5">
    <source>
        <dbReference type="Google" id="ProtNLM"/>
    </source>
</evidence>
<name>A0A7U9PTE1_9CHLR</name>
<feature type="compositionally biased region" description="Low complexity" evidence="1">
    <location>
        <begin position="59"/>
        <end position="68"/>
    </location>
</feature>
<keyword evidence="2" id="KW-0472">Membrane</keyword>
<keyword evidence="2" id="KW-0812">Transmembrane</keyword>
<keyword evidence="2" id="KW-1133">Transmembrane helix</keyword>
<gene>
    <name evidence="3" type="ORF">ATHL_03578</name>
</gene>
<evidence type="ECO:0000256" key="1">
    <source>
        <dbReference type="SAM" id="MobiDB-lite"/>
    </source>
</evidence>
<feature type="compositionally biased region" description="Low complexity" evidence="1">
    <location>
        <begin position="28"/>
        <end position="39"/>
    </location>
</feature>
<proteinExistence type="predicted"/>
<reference evidence="4" key="1">
    <citation type="submission" date="2015-07" db="EMBL/GenBank/DDBJ databases">
        <title>Draft Genome Sequences of Anaerolinea thermolimosa IMO-1, Bellilinea caldifistulae GOMI-1, Leptolinea tardivitalis YMTK-2, Levilinea saccharolytica KIBI-1,Longilinea arvoryzae KOME-1, Previously Described as Members of the Anaerolineaceae (Chloroflexi).</title>
        <authorList>
            <person name="Sekiguchi Y."/>
            <person name="Ohashi A."/>
            <person name="Matsuura N."/>
            <person name="Tourlousse M.D."/>
        </authorList>
    </citation>
    <scope>NUCLEOTIDE SEQUENCE [LARGE SCALE GENOMIC DNA]</scope>
    <source>
        <strain evidence="4">IMO-1</strain>
    </source>
</reference>
<feature type="compositionally biased region" description="Acidic residues" evidence="1">
    <location>
        <begin position="205"/>
        <end position="220"/>
    </location>
</feature>
<feature type="transmembrane region" description="Helical" evidence="2">
    <location>
        <begin position="834"/>
        <end position="859"/>
    </location>
</feature>
<evidence type="ECO:0000256" key="2">
    <source>
        <dbReference type="SAM" id="Phobius"/>
    </source>
</evidence>
<organism evidence="3 4">
    <name type="scientific">Anaerolinea thermolimosa</name>
    <dbReference type="NCBI Taxonomy" id="229919"/>
    <lineage>
        <taxon>Bacteria</taxon>
        <taxon>Bacillati</taxon>
        <taxon>Chloroflexota</taxon>
        <taxon>Anaerolineae</taxon>
        <taxon>Anaerolineales</taxon>
        <taxon>Anaerolineaceae</taxon>
        <taxon>Anaerolinea</taxon>
    </lineage>
</organism>